<comment type="caution">
    <text evidence="1">The sequence shown here is derived from an EMBL/GenBank/DDBJ whole genome shotgun (WGS) entry which is preliminary data.</text>
</comment>
<dbReference type="Proteomes" id="UP001565236">
    <property type="component" value="Unassembled WGS sequence"/>
</dbReference>
<dbReference type="RefSeq" id="WP_369942387.1">
    <property type="nucleotide sequence ID" value="NZ_JBCLUF010000024.1"/>
</dbReference>
<evidence type="ECO:0000313" key="1">
    <source>
        <dbReference type="EMBL" id="MEY8662661.1"/>
    </source>
</evidence>
<name>A0ABV4DQB6_9LACO</name>
<dbReference type="EMBL" id="JBCLUF010000024">
    <property type="protein sequence ID" value="MEY8662661.1"/>
    <property type="molecule type" value="Genomic_DNA"/>
</dbReference>
<sequence>MVKKFSETERHLLNLFEVGKTFYFNEKKYVIENSGKPRSAKGEPKTDVYVSARDSLGKEKIELKISYKQSNADFLENKITAERAEEIFGENWKEIIKNSTLSIRKKFENKKLIFRDKYRNTQKGSITLGWRCEIVNKGTGELVDKLNLTKDQLIDVYSGTNLVCEKRNAMINGEIIPNSGVANYMLVGDILNLSTQEVVNKLISIEEYVKNSPELFFTFKALNYRSFAKKIEGNRSLAVQVIWSIENGSLKSNINFENPLEIKGNELRDRLLELLDTLNIKNTDDQLNVVDKNIVYSIDK</sequence>
<keyword evidence="2" id="KW-1185">Reference proteome</keyword>
<reference evidence="1 2" key="1">
    <citation type="submission" date="2024-03" db="EMBL/GenBank/DDBJ databases">
        <title>Mouse gut bacterial collection (mGBC) of GemPharmatech.</title>
        <authorList>
            <person name="He Y."/>
            <person name="Dong L."/>
            <person name="Wu D."/>
            <person name="Gao X."/>
            <person name="Lin Z."/>
        </authorList>
    </citation>
    <scope>NUCLEOTIDE SEQUENCE [LARGE SCALE GENOMIC DNA]</scope>
    <source>
        <strain evidence="1 2">15-30</strain>
    </source>
</reference>
<proteinExistence type="predicted"/>
<gene>
    <name evidence="1" type="ORF">AALT52_07160</name>
</gene>
<organism evidence="1 2">
    <name type="scientific">Ligilactobacillus faecis</name>
    <dbReference type="NCBI Taxonomy" id="762833"/>
    <lineage>
        <taxon>Bacteria</taxon>
        <taxon>Bacillati</taxon>
        <taxon>Bacillota</taxon>
        <taxon>Bacilli</taxon>
        <taxon>Lactobacillales</taxon>
        <taxon>Lactobacillaceae</taxon>
        <taxon>Ligilactobacillus</taxon>
    </lineage>
</organism>
<accession>A0ABV4DQB6</accession>
<protein>
    <submittedName>
        <fullName evidence="1">Uncharacterized protein</fullName>
    </submittedName>
</protein>
<evidence type="ECO:0000313" key="2">
    <source>
        <dbReference type="Proteomes" id="UP001565236"/>
    </source>
</evidence>